<evidence type="ECO:0000259" key="1">
    <source>
        <dbReference type="Pfam" id="PF01738"/>
    </source>
</evidence>
<evidence type="ECO:0000313" key="3">
    <source>
        <dbReference type="Proteomes" id="UP001217089"/>
    </source>
</evidence>
<organism evidence="2 3">
    <name type="scientific">Tegillarca granosa</name>
    <name type="common">Malaysian cockle</name>
    <name type="synonym">Anadara granosa</name>
    <dbReference type="NCBI Taxonomy" id="220873"/>
    <lineage>
        <taxon>Eukaryota</taxon>
        <taxon>Metazoa</taxon>
        <taxon>Spiralia</taxon>
        <taxon>Lophotrochozoa</taxon>
        <taxon>Mollusca</taxon>
        <taxon>Bivalvia</taxon>
        <taxon>Autobranchia</taxon>
        <taxon>Pteriomorphia</taxon>
        <taxon>Arcoida</taxon>
        <taxon>Arcoidea</taxon>
        <taxon>Arcidae</taxon>
        <taxon>Tegillarca</taxon>
    </lineage>
</organism>
<dbReference type="SUPFAM" id="SSF53474">
    <property type="entry name" value="alpha/beta-Hydrolases"/>
    <property type="match status" value="1"/>
</dbReference>
<dbReference type="Gene3D" id="3.40.50.1820">
    <property type="entry name" value="alpha/beta hydrolase"/>
    <property type="match status" value="1"/>
</dbReference>
<dbReference type="Pfam" id="PF01738">
    <property type="entry name" value="DLH"/>
    <property type="match status" value="1"/>
</dbReference>
<dbReference type="InterPro" id="IPR002925">
    <property type="entry name" value="Dienelactn_hydro"/>
</dbReference>
<dbReference type="EMBL" id="JARBDR010000018">
    <property type="protein sequence ID" value="KAJ8321855.1"/>
    <property type="molecule type" value="Genomic_DNA"/>
</dbReference>
<dbReference type="InterPro" id="IPR029058">
    <property type="entry name" value="AB_hydrolase_fold"/>
</dbReference>
<name>A0ABQ9G1M0_TEGGR</name>
<proteinExistence type="predicted"/>
<dbReference type="PANTHER" id="PTHR46623">
    <property type="entry name" value="CARBOXYMETHYLENEBUTENOLIDASE-RELATED"/>
    <property type="match status" value="1"/>
</dbReference>
<dbReference type="PANTHER" id="PTHR46623:SF6">
    <property type="entry name" value="ALPHA_BETA-HYDROLASES SUPERFAMILY PROTEIN"/>
    <property type="match status" value="1"/>
</dbReference>
<keyword evidence="3" id="KW-1185">Reference proteome</keyword>
<gene>
    <name evidence="2" type="ORF">KUTeg_000326</name>
</gene>
<reference evidence="2 3" key="1">
    <citation type="submission" date="2022-12" db="EMBL/GenBank/DDBJ databases">
        <title>Chromosome-level genome of Tegillarca granosa.</title>
        <authorList>
            <person name="Kim J."/>
        </authorList>
    </citation>
    <scope>NUCLEOTIDE SEQUENCE [LARGE SCALE GENOMIC DNA]</scope>
    <source>
        <strain evidence="2">Teg-2019</strain>
        <tissue evidence="2">Adductor muscle</tissue>
    </source>
</reference>
<accession>A0ABQ9G1M0</accession>
<dbReference type="Proteomes" id="UP001217089">
    <property type="component" value="Unassembled WGS sequence"/>
</dbReference>
<dbReference type="InterPro" id="IPR051049">
    <property type="entry name" value="Dienelactone_hydrolase-like"/>
</dbReference>
<protein>
    <recommendedName>
        <fullName evidence="1">Dienelactone hydrolase domain-containing protein</fullName>
    </recommendedName>
</protein>
<sequence>MSVSCPSDNKQGPCPAHLNDLKSKMGLIVLQEWWGLNDQIKGEAAKIGKMGGFTTIVPDLYRGKTTIDNEEANHLMSNLDWPGAIEDIKAAAIYLKKNANCSKVGVTGFCMGGALSLAAASMISEIDAAAPFYGIPGPDFDLSKIRVPLQCHFGKLDTIEGFSSPKDYNQLKGKCSNAKKFDLFEYDAGHAFTNETSENYNPESCELALNRLVKFMKENLS</sequence>
<comment type="caution">
    <text evidence="2">The sequence shown here is derived from an EMBL/GenBank/DDBJ whole genome shotgun (WGS) entry which is preliminary data.</text>
</comment>
<feature type="domain" description="Dienelactone hydrolase" evidence="1">
    <location>
        <begin position="24"/>
        <end position="218"/>
    </location>
</feature>
<evidence type="ECO:0000313" key="2">
    <source>
        <dbReference type="EMBL" id="KAJ8321855.1"/>
    </source>
</evidence>